<protein>
    <recommendedName>
        <fullName evidence="1">Metallo-beta-lactamase domain-containing protein</fullName>
    </recommendedName>
</protein>
<dbReference type="EMBL" id="CP000272">
    <property type="protein sequence ID" value="ABE36576.1"/>
    <property type="molecule type" value="Genomic_DNA"/>
</dbReference>
<feature type="domain" description="Metallo-beta-lactamase" evidence="1">
    <location>
        <begin position="31"/>
        <end position="95"/>
    </location>
</feature>
<gene>
    <name evidence="2" type="ORF">Bxe_C0678</name>
</gene>
<dbReference type="Proteomes" id="UP000001817">
    <property type="component" value="Chromosome 3"/>
</dbReference>
<proteinExistence type="predicted"/>
<keyword evidence="3" id="KW-1185">Reference proteome</keyword>
<evidence type="ECO:0000259" key="1">
    <source>
        <dbReference type="Pfam" id="PF00753"/>
    </source>
</evidence>
<reference evidence="2 3" key="1">
    <citation type="journal article" date="2006" name="Proc. Natl. Acad. Sci. U.S.A.">
        <title>Burkholderia xenovorans LB400 harbors a multi-replicon, 9.73-Mbp genome shaped for versatility.</title>
        <authorList>
            <person name="Chain P.S."/>
            <person name="Denef V.J."/>
            <person name="Konstantinidis K.T."/>
            <person name="Vergez L.M."/>
            <person name="Agullo L."/>
            <person name="Reyes V.L."/>
            <person name="Hauser L."/>
            <person name="Cordova M."/>
            <person name="Gomez L."/>
            <person name="Gonzalez M."/>
            <person name="Land M."/>
            <person name="Lao V."/>
            <person name="Larimer F."/>
            <person name="LiPuma J.J."/>
            <person name="Mahenthiralingam E."/>
            <person name="Malfatti S.A."/>
            <person name="Marx C.J."/>
            <person name="Parnell J.J."/>
            <person name="Ramette A."/>
            <person name="Richardson P."/>
            <person name="Seeger M."/>
            <person name="Smith D."/>
            <person name="Spilker T."/>
            <person name="Sul W.J."/>
            <person name="Tsoi T.V."/>
            <person name="Ulrich L.E."/>
            <person name="Zhulin I.B."/>
            <person name="Tiedje J.M."/>
        </authorList>
    </citation>
    <scope>NUCLEOTIDE SEQUENCE [LARGE SCALE GENOMIC DNA]</scope>
    <source>
        <strain evidence="2 3">LB400</strain>
    </source>
</reference>
<dbReference type="AlphaFoldDB" id="Q13H63"/>
<name>Q13H63_PARXL</name>
<dbReference type="Gene3D" id="3.60.15.10">
    <property type="entry name" value="Ribonuclease Z/Hydroxyacylglutathione hydrolase-like"/>
    <property type="match status" value="1"/>
</dbReference>
<dbReference type="SUPFAM" id="SSF56281">
    <property type="entry name" value="Metallo-hydrolase/oxidoreductase"/>
    <property type="match status" value="1"/>
</dbReference>
<dbReference type="InterPro" id="IPR001279">
    <property type="entry name" value="Metallo-B-lactamas"/>
</dbReference>
<dbReference type="KEGG" id="bxe:Bxe_C0678"/>
<dbReference type="eggNOG" id="COG2333">
    <property type="taxonomic scope" value="Bacteria"/>
</dbReference>
<organism evidence="2 3">
    <name type="scientific">Paraburkholderia xenovorans (strain LB400)</name>
    <dbReference type="NCBI Taxonomy" id="266265"/>
    <lineage>
        <taxon>Bacteria</taxon>
        <taxon>Pseudomonadati</taxon>
        <taxon>Pseudomonadota</taxon>
        <taxon>Betaproteobacteria</taxon>
        <taxon>Burkholderiales</taxon>
        <taxon>Burkholderiaceae</taxon>
        <taxon>Paraburkholderia</taxon>
    </lineage>
</organism>
<evidence type="ECO:0000313" key="2">
    <source>
        <dbReference type="EMBL" id="ABE36576.1"/>
    </source>
</evidence>
<sequence length="110" mass="12124">MPGEMRIRIWDVEHGACAMIQHVIQTGLGAQGGRLAMIDSGHGTSFRPGEYITRTLGRNRLDYLFITNADEDHMSDLQGLWDAGIFVPVCTAIPARLRRRCASSKSSVGH</sequence>
<evidence type="ECO:0000313" key="3">
    <source>
        <dbReference type="Proteomes" id="UP000001817"/>
    </source>
</evidence>
<dbReference type="STRING" id="266265.Bxe_C0678"/>
<dbReference type="InterPro" id="IPR036866">
    <property type="entry name" value="RibonucZ/Hydroxyglut_hydro"/>
</dbReference>
<accession>Q13H63</accession>
<dbReference type="Pfam" id="PF00753">
    <property type="entry name" value="Lactamase_B"/>
    <property type="match status" value="1"/>
</dbReference>